<dbReference type="GO" id="GO:0016301">
    <property type="term" value="F:kinase activity"/>
    <property type="evidence" value="ECO:0007669"/>
    <property type="project" value="UniProtKB-KW"/>
</dbReference>
<evidence type="ECO:0000256" key="5">
    <source>
        <dbReference type="ARBA" id="ARBA00022553"/>
    </source>
</evidence>
<dbReference type="SMART" id="SM00387">
    <property type="entry name" value="HATPase_c"/>
    <property type="match status" value="1"/>
</dbReference>
<evidence type="ECO:0000256" key="8">
    <source>
        <dbReference type="ARBA" id="ARBA00023012"/>
    </source>
</evidence>
<protein>
    <recommendedName>
        <fullName evidence="3">histidine kinase</fullName>
        <ecNumber evidence="3">2.7.13.3</ecNumber>
    </recommendedName>
</protein>
<evidence type="ECO:0000313" key="13">
    <source>
        <dbReference type="EMBL" id="MFC4637211.1"/>
    </source>
</evidence>
<keyword evidence="11" id="KW-0812">Transmembrane</keyword>
<keyword evidence="4" id="KW-1003">Cell membrane</keyword>
<proteinExistence type="predicted"/>
<evidence type="ECO:0000256" key="11">
    <source>
        <dbReference type="SAM" id="Phobius"/>
    </source>
</evidence>
<keyword evidence="8" id="KW-0902">Two-component regulatory system</keyword>
<dbReference type="Gene3D" id="3.30.565.10">
    <property type="entry name" value="Histidine kinase-like ATPase, C-terminal domain"/>
    <property type="match status" value="1"/>
</dbReference>
<dbReference type="InterPro" id="IPR036890">
    <property type="entry name" value="HATPase_C_sf"/>
</dbReference>
<comment type="caution">
    <text evidence="13">The sequence shown here is derived from an EMBL/GenBank/DDBJ whole genome shotgun (WGS) entry which is preliminary data.</text>
</comment>
<dbReference type="InterPro" id="IPR004358">
    <property type="entry name" value="Sig_transdc_His_kin-like_C"/>
</dbReference>
<dbReference type="PANTHER" id="PTHR44936:SF9">
    <property type="entry name" value="SENSOR PROTEIN CREC"/>
    <property type="match status" value="1"/>
</dbReference>
<evidence type="ECO:0000313" key="14">
    <source>
        <dbReference type="Proteomes" id="UP001595952"/>
    </source>
</evidence>
<evidence type="ECO:0000256" key="9">
    <source>
        <dbReference type="ARBA" id="ARBA00023026"/>
    </source>
</evidence>
<dbReference type="SMART" id="SM00388">
    <property type="entry name" value="HisKA"/>
    <property type="match status" value="1"/>
</dbReference>
<organism evidence="13 14">
    <name type="scientific">Deinococcus hohokamensis</name>
    <dbReference type="NCBI Taxonomy" id="309883"/>
    <lineage>
        <taxon>Bacteria</taxon>
        <taxon>Thermotogati</taxon>
        <taxon>Deinococcota</taxon>
        <taxon>Deinococci</taxon>
        <taxon>Deinococcales</taxon>
        <taxon>Deinococcaceae</taxon>
        <taxon>Deinococcus</taxon>
    </lineage>
</organism>
<feature type="region of interest" description="Disordered" evidence="10">
    <location>
        <begin position="324"/>
        <end position="348"/>
    </location>
</feature>
<evidence type="ECO:0000259" key="12">
    <source>
        <dbReference type="PROSITE" id="PS50109"/>
    </source>
</evidence>
<dbReference type="Pfam" id="PF00512">
    <property type="entry name" value="HisKA"/>
    <property type="match status" value="1"/>
</dbReference>
<accession>A0ABV9I4C1</accession>
<dbReference type="InterPro" id="IPR003594">
    <property type="entry name" value="HATPase_dom"/>
</dbReference>
<evidence type="ECO:0000256" key="3">
    <source>
        <dbReference type="ARBA" id="ARBA00012438"/>
    </source>
</evidence>
<dbReference type="PRINTS" id="PR00344">
    <property type="entry name" value="BCTRLSENSOR"/>
</dbReference>
<dbReference type="Proteomes" id="UP001595952">
    <property type="component" value="Unassembled WGS sequence"/>
</dbReference>
<dbReference type="PROSITE" id="PS50109">
    <property type="entry name" value="HIS_KIN"/>
    <property type="match status" value="1"/>
</dbReference>
<keyword evidence="5" id="KW-0597">Phosphoprotein</keyword>
<dbReference type="CDD" id="cd00075">
    <property type="entry name" value="HATPase"/>
    <property type="match status" value="1"/>
</dbReference>
<gene>
    <name evidence="13" type="ORF">ACFO0D_02535</name>
</gene>
<dbReference type="PANTHER" id="PTHR44936">
    <property type="entry name" value="SENSOR PROTEIN CREC"/>
    <property type="match status" value="1"/>
</dbReference>
<comment type="catalytic activity">
    <reaction evidence="1">
        <text>ATP + protein L-histidine = ADP + protein N-phospho-L-histidine.</text>
        <dbReference type="EC" id="2.7.13.3"/>
    </reaction>
</comment>
<dbReference type="CDD" id="cd00082">
    <property type="entry name" value="HisKA"/>
    <property type="match status" value="1"/>
</dbReference>
<keyword evidence="7 13" id="KW-0418">Kinase</keyword>
<evidence type="ECO:0000256" key="4">
    <source>
        <dbReference type="ARBA" id="ARBA00022475"/>
    </source>
</evidence>
<evidence type="ECO:0000256" key="2">
    <source>
        <dbReference type="ARBA" id="ARBA00004651"/>
    </source>
</evidence>
<dbReference type="EMBL" id="JBHSEI010000001">
    <property type="protein sequence ID" value="MFC4637211.1"/>
    <property type="molecule type" value="Genomic_DNA"/>
</dbReference>
<evidence type="ECO:0000256" key="7">
    <source>
        <dbReference type="ARBA" id="ARBA00022777"/>
    </source>
</evidence>
<dbReference type="InterPro" id="IPR036097">
    <property type="entry name" value="HisK_dim/P_sf"/>
</dbReference>
<evidence type="ECO:0000256" key="6">
    <source>
        <dbReference type="ARBA" id="ARBA00022679"/>
    </source>
</evidence>
<keyword evidence="11" id="KW-1133">Transmembrane helix</keyword>
<sequence>MSRLPTVARLAPPAGAAALSTLRTQFTLVIFLLAFLPNLVLTLSARTATPSPALLAWMLLVAALCGVLGYLLSGALLRPLSRLQRELESGRLREVHDDDPAEIRALRLAFTQLLERLRTEQTRRNAFMATLVHDLKTPLIATGHLTQALVNLPLPEHERREVGQQIASETGRLLALVQQMADAHRFEREDVRVQTAPTDLRVLLSGVAARLAPQADARGVALSVHGAGHASVDASVLERAVTNLADNALRYAHSAVELHVTPEGLMVLDDGPGLQADLTDLAQPFNAQPTTIAGQQYTVGTAGLGLFITRRIAEAHGGELRYERRQPLNRLSPEPAVSPTPSPSAVSSPVELQALPVPSPVTPAQPTPAAPAYTALSIVLPEVLP</sequence>
<dbReference type="Pfam" id="PF02518">
    <property type="entry name" value="HATPase_c"/>
    <property type="match status" value="1"/>
</dbReference>
<name>A0ABV9I4C1_9DEIO</name>
<evidence type="ECO:0000256" key="10">
    <source>
        <dbReference type="SAM" id="MobiDB-lite"/>
    </source>
</evidence>
<dbReference type="SUPFAM" id="SSF55874">
    <property type="entry name" value="ATPase domain of HSP90 chaperone/DNA topoisomerase II/histidine kinase"/>
    <property type="match status" value="1"/>
</dbReference>
<keyword evidence="11" id="KW-0472">Membrane</keyword>
<keyword evidence="6" id="KW-0808">Transferase</keyword>
<reference evidence="14" key="1">
    <citation type="journal article" date="2019" name="Int. J. Syst. Evol. Microbiol.">
        <title>The Global Catalogue of Microorganisms (GCM) 10K type strain sequencing project: providing services to taxonomists for standard genome sequencing and annotation.</title>
        <authorList>
            <consortium name="The Broad Institute Genomics Platform"/>
            <consortium name="The Broad Institute Genome Sequencing Center for Infectious Disease"/>
            <person name="Wu L."/>
            <person name="Ma J."/>
        </authorList>
    </citation>
    <scope>NUCLEOTIDE SEQUENCE [LARGE SCALE GENOMIC DNA]</scope>
    <source>
        <strain evidence="14">CCUG 55995</strain>
    </source>
</reference>
<dbReference type="Gene3D" id="1.10.287.130">
    <property type="match status" value="1"/>
</dbReference>
<feature type="domain" description="Histidine kinase" evidence="12">
    <location>
        <begin position="130"/>
        <end position="325"/>
    </location>
</feature>
<dbReference type="InterPro" id="IPR003661">
    <property type="entry name" value="HisK_dim/P_dom"/>
</dbReference>
<keyword evidence="14" id="KW-1185">Reference proteome</keyword>
<comment type="subcellular location">
    <subcellularLocation>
        <location evidence="2">Cell membrane</location>
        <topology evidence="2">Multi-pass membrane protein</topology>
    </subcellularLocation>
</comment>
<dbReference type="InterPro" id="IPR050980">
    <property type="entry name" value="2C_sensor_his_kinase"/>
</dbReference>
<dbReference type="InterPro" id="IPR005467">
    <property type="entry name" value="His_kinase_dom"/>
</dbReference>
<dbReference type="RefSeq" id="WP_380060242.1">
    <property type="nucleotide sequence ID" value="NZ_JBHSEI010000001.1"/>
</dbReference>
<feature type="transmembrane region" description="Helical" evidence="11">
    <location>
        <begin position="55"/>
        <end position="77"/>
    </location>
</feature>
<evidence type="ECO:0000256" key="1">
    <source>
        <dbReference type="ARBA" id="ARBA00000085"/>
    </source>
</evidence>
<keyword evidence="9" id="KW-0843">Virulence</keyword>
<dbReference type="EC" id="2.7.13.3" evidence="3"/>
<feature type="transmembrane region" description="Helical" evidence="11">
    <location>
        <begin position="26"/>
        <end position="43"/>
    </location>
</feature>
<dbReference type="SUPFAM" id="SSF47384">
    <property type="entry name" value="Homodimeric domain of signal transducing histidine kinase"/>
    <property type="match status" value="1"/>
</dbReference>